<dbReference type="Pfam" id="PF00226">
    <property type="entry name" value="DnaJ"/>
    <property type="match status" value="1"/>
</dbReference>
<dbReference type="PROSITE" id="PS00636">
    <property type="entry name" value="DNAJ_1"/>
    <property type="match status" value="1"/>
</dbReference>
<evidence type="ECO:0000259" key="1">
    <source>
        <dbReference type="PROSITE" id="PS50076"/>
    </source>
</evidence>
<dbReference type="STRING" id="743788.S8FLQ8"/>
<dbReference type="AlphaFoldDB" id="S8FLQ8"/>
<dbReference type="OrthoDB" id="10250354at2759"/>
<reference evidence="2 3" key="1">
    <citation type="journal article" date="2012" name="Science">
        <title>The Paleozoic origin of enzymatic lignin decomposition reconstructed from 31 fungal genomes.</title>
        <authorList>
            <person name="Floudas D."/>
            <person name="Binder M."/>
            <person name="Riley R."/>
            <person name="Barry K."/>
            <person name="Blanchette R.A."/>
            <person name="Henrissat B."/>
            <person name="Martinez A.T."/>
            <person name="Otillar R."/>
            <person name="Spatafora J.W."/>
            <person name="Yadav J.S."/>
            <person name="Aerts A."/>
            <person name="Benoit I."/>
            <person name="Boyd A."/>
            <person name="Carlson A."/>
            <person name="Copeland A."/>
            <person name="Coutinho P.M."/>
            <person name="de Vries R.P."/>
            <person name="Ferreira P."/>
            <person name="Findley K."/>
            <person name="Foster B."/>
            <person name="Gaskell J."/>
            <person name="Glotzer D."/>
            <person name="Gorecki P."/>
            <person name="Heitman J."/>
            <person name="Hesse C."/>
            <person name="Hori C."/>
            <person name="Igarashi K."/>
            <person name="Jurgens J.A."/>
            <person name="Kallen N."/>
            <person name="Kersten P."/>
            <person name="Kohler A."/>
            <person name="Kuees U."/>
            <person name="Kumar T.K.A."/>
            <person name="Kuo A."/>
            <person name="LaButti K."/>
            <person name="Larrondo L.F."/>
            <person name="Lindquist E."/>
            <person name="Ling A."/>
            <person name="Lombard V."/>
            <person name="Lucas S."/>
            <person name="Lundell T."/>
            <person name="Martin R."/>
            <person name="McLaughlin D.J."/>
            <person name="Morgenstern I."/>
            <person name="Morin E."/>
            <person name="Murat C."/>
            <person name="Nagy L.G."/>
            <person name="Nolan M."/>
            <person name="Ohm R.A."/>
            <person name="Patyshakuliyeva A."/>
            <person name="Rokas A."/>
            <person name="Ruiz-Duenas F.J."/>
            <person name="Sabat G."/>
            <person name="Salamov A."/>
            <person name="Samejima M."/>
            <person name="Schmutz J."/>
            <person name="Slot J.C."/>
            <person name="St John F."/>
            <person name="Stenlid J."/>
            <person name="Sun H."/>
            <person name="Sun S."/>
            <person name="Syed K."/>
            <person name="Tsang A."/>
            <person name="Wiebenga A."/>
            <person name="Young D."/>
            <person name="Pisabarro A."/>
            <person name="Eastwood D.C."/>
            <person name="Martin F."/>
            <person name="Cullen D."/>
            <person name="Grigoriev I.V."/>
            <person name="Hibbett D.S."/>
        </authorList>
    </citation>
    <scope>NUCLEOTIDE SEQUENCE</scope>
    <source>
        <strain evidence="3">FP-58527</strain>
    </source>
</reference>
<dbReference type="SUPFAM" id="SSF48452">
    <property type="entry name" value="TPR-like"/>
    <property type="match status" value="2"/>
</dbReference>
<accession>S8FLQ8</accession>
<feature type="non-terminal residue" evidence="2">
    <location>
        <position position="1"/>
    </location>
</feature>
<dbReference type="InterPro" id="IPR018253">
    <property type="entry name" value="DnaJ_domain_CS"/>
</dbReference>
<dbReference type="CDD" id="cd06257">
    <property type="entry name" value="DnaJ"/>
    <property type="match status" value="1"/>
</dbReference>
<dbReference type="InterPro" id="IPR001623">
    <property type="entry name" value="DnaJ_domain"/>
</dbReference>
<dbReference type="PRINTS" id="PR00625">
    <property type="entry name" value="JDOMAIN"/>
</dbReference>
<dbReference type="InParanoid" id="S8FLQ8"/>
<dbReference type="Proteomes" id="UP000015241">
    <property type="component" value="Unassembled WGS sequence"/>
</dbReference>
<dbReference type="PROSITE" id="PS50076">
    <property type="entry name" value="DNAJ_2"/>
    <property type="match status" value="1"/>
</dbReference>
<dbReference type="EMBL" id="KE504136">
    <property type="protein sequence ID" value="EPT02286.1"/>
    <property type="molecule type" value="Genomic_DNA"/>
</dbReference>
<dbReference type="HOGENOM" id="CLU_015935_3_0_1"/>
<dbReference type="SMART" id="SM00028">
    <property type="entry name" value="TPR"/>
    <property type="match status" value="4"/>
</dbReference>
<dbReference type="InterPro" id="IPR052758">
    <property type="entry name" value="SRC_co-chaperone"/>
</dbReference>
<feature type="non-terminal residue" evidence="2">
    <location>
        <position position="367"/>
    </location>
</feature>
<proteinExistence type="predicted"/>
<dbReference type="eggNOG" id="KOG0550">
    <property type="taxonomic scope" value="Eukaryota"/>
</dbReference>
<keyword evidence="3" id="KW-1185">Reference proteome</keyword>
<name>S8FLQ8_FOMSC</name>
<dbReference type="PANTHER" id="PTHR44200:SF1">
    <property type="entry name" value="DNAJ HOMOLOG SUBFAMILY C MEMBER 7"/>
    <property type="match status" value="1"/>
</dbReference>
<sequence>NAAAFVRSRGDAHVAQKQHTIALRDYQRAYTLLKPALPLAAAFVLLKIARCHLHTGSHTPALDVVRSALWKAARTAFEACRKAYEEEDAIVPVGMRCWEVEAAVAEGRWAEALEVSAVVLADHPKSSEALLMRARVLFLTTDLGGAVDQVQAVLKLDPDNTEAKAARSRFKSVLNLKQEGNTRFHIGDSAGAIEKWTNALEKEEEGCGGRTRAILLLNRSRARLKLGQHPDALKDVNAAGRLDPENVKIFITRARIYVGLELFDSAIQEFKAALQADASKLAAGDRRTVQGELDDVEQLAAKDRLKVKNYYEILEIDRNCTSAQIRKAFRTQSLKHHPDKGGVAEKFRLVMEAYNTLSDPAMRSRYD</sequence>
<dbReference type="Gene3D" id="1.25.40.10">
    <property type="entry name" value="Tetratricopeptide repeat domain"/>
    <property type="match status" value="2"/>
</dbReference>
<dbReference type="InterPro" id="IPR036869">
    <property type="entry name" value="J_dom_sf"/>
</dbReference>
<feature type="domain" description="J" evidence="1">
    <location>
        <begin position="309"/>
        <end position="367"/>
    </location>
</feature>
<dbReference type="InterPro" id="IPR019734">
    <property type="entry name" value="TPR_rpt"/>
</dbReference>
<dbReference type="Pfam" id="PF13432">
    <property type="entry name" value="TPR_16"/>
    <property type="match status" value="1"/>
</dbReference>
<dbReference type="Gene3D" id="1.10.287.110">
    <property type="entry name" value="DnaJ domain"/>
    <property type="match status" value="1"/>
</dbReference>
<dbReference type="SUPFAM" id="SSF46565">
    <property type="entry name" value="Chaperone J-domain"/>
    <property type="match status" value="1"/>
</dbReference>
<dbReference type="Pfam" id="PF14559">
    <property type="entry name" value="TPR_19"/>
    <property type="match status" value="1"/>
</dbReference>
<dbReference type="SMART" id="SM00271">
    <property type="entry name" value="DnaJ"/>
    <property type="match status" value="1"/>
</dbReference>
<organism evidence="2 3">
    <name type="scientific">Fomitopsis schrenkii</name>
    <name type="common">Brown rot fungus</name>
    <dbReference type="NCBI Taxonomy" id="2126942"/>
    <lineage>
        <taxon>Eukaryota</taxon>
        <taxon>Fungi</taxon>
        <taxon>Dikarya</taxon>
        <taxon>Basidiomycota</taxon>
        <taxon>Agaricomycotina</taxon>
        <taxon>Agaricomycetes</taxon>
        <taxon>Polyporales</taxon>
        <taxon>Fomitopsis</taxon>
    </lineage>
</organism>
<protein>
    <recommendedName>
        <fullName evidence="1">J domain-containing protein</fullName>
    </recommendedName>
</protein>
<dbReference type="PANTHER" id="PTHR44200">
    <property type="entry name" value="DNAJ HOMOLOG SUBFAMILY C MEMBER 7"/>
    <property type="match status" value="1"/>
</dbReference>
<evidence type="ECO:0000313" key="2">
    <source>
        <dbReference type="EMBL" id="EPT02286.1"/>
    </source>
</evidence>
<evidence type="ECO:0000313" key="3">
    <source>
        <dbReference type="Proteomes" id="UP000015241"/>
    </source>
</evidence>
<dbReference type="InterPro" id="IPR011990">
    <property type="entry name" value="TPR-like_helical_dom_sf"/>
</dbReference>
<gene>
    <name evidence="2" type="ORF">FOMPIDRAFT_19078</name>
</gene>